<proteinExistence type="predicted"/>
<dbReference type="EMBL" id="HBUF01342185">
    <property type="protein sequence ID" value="CAG6705061.1"/>
    <property type="molecule type" value="Transcribed_RNA"/>
</dbReference>
<sequence>MNAISAAPDSQAQLRARQTQIRNTHLNSELNAIQEQASIEARNRRSAEIKSLLAENDALSALSHEARARTLGLRSSLSHEAHERNIRTVSSIAHEAAHDKIHLGFKIKSVAI</sequence>
<accession>A0A8D8UHW6</accession>
<dbReference type="AlphaFoldDB" id="A0A8D8UHW6"/>
<evidence type="ECO:0000313" key="1">
    <source>
        <dbReference type="EMBL" id="CAG6705061.1"/>
    </source>
</evidence>
<organism evidence="1">
    <name type="scientific">Cacopsylla melanoneura</name>
    <dbReference type="NCBI Taxonomy" id="428564"/>
    <lineage>
        <taxon>Eukaryota</taxon>
        <taxon>Metazoa</taxon>
        <taxon>Ecdysozoa</taxon>
        <taxon>Arthropoda</taxon>
        <taxon>Hexapoda</taxon>
        <taxon>Insecta</taxon>
        <taxon>Pterygota</taxon>
        <taxon>Neoptera</taxon>
        <taxon>Paraneoptera</taxon>
        <taxon>Hemiptera</taxon>
        <taxon>Sternorrhyncha</taxon>
        <taxon>Psylloidea</taxon>
        <taxon>Psyllidae</taxon>
        <taxon>Psyllinae</taxon>
        <taxon>Cacopsylla</taxon>
    </lineage>
</organism>
<dbReference type="EMBL" id="HBUF01342184">
    <property type="protein sequence ID" value="CAG6705060.1"/>
    <property type="molecule type" value="Transcribed_RNA"/>
</dbReference>
<name>A0A8D8UHW6_9HEMI</name>
<reference evidence="1" key="1">
    <citation type="submission" date="2021-05" db="EMBL/GenBank/DDBJ databases">
        <authorList>
            <person name="Alioto T."/>
            <person name="Alioto T."/>
            <person name="Gomez Garrido J."/>
        </authorList>
    </citation>
    <scope>NUCLEOTIDE SEQUENCE</scope>
</reference>
<dbReference type="EMBL" id="HBUF01342186">
    <property type="protein sequence ID" value="CAG6705062.1"/>
    <property type="molecule type" value="Transcribed_RNA"/>
</dbReference>
<protein>
    <submittedName>
        <fullName evidence="1">Uncharacterized protein</fullName>
    </submittedName>
</protein>